<feature type="compositionally biased region" description="Polar residues" evidence="1">
    <location>
        <begin position="114"/>
        <end position="127"/>
    </location>
</feature>
<evidence type="ECO:0000256" key="1">
    <source>
        <dbReference type="SAM" id="MobiDB-lite"/>
    </source>
</evidence>
<sequence length="138" mass="14852">MRRGIPGDGGLIVVHDRRRGRDQPFAVGAESPSGQRFVRVAIEDGRQRNHVHTMKVATHRAATAAAHRAACIGAVEPSTPPTRISRQSTTVTSPPREGTLADLARREPIRIPQVSGTDGTPVATSDLTLAREEPIRLV</sequence>
<geneLocation type="plasmid" evidence="2 3">
    <name>pPDG1</name>
</geneLocation>
<feature type="region of interest" description="Disordered" evidence="1">
    <location>
        <begin position="75"/>
        <end position="138"/>
    </location>
</feature>
<evidence type="ECO:0000313" key="3">
    <source>
        <dbReference type="Proteomes" id="UP000028488"/>
    </source>
</evidence>
<feature type="compositionally biased region" description="Polar residues" evidence="1">
    <location>
        <begin position="81"/>
        <end position="93"/>
    </location>
</feature>
<protein>
    <submittedName>
        <fullName evidence="2">Uncharacterized protein</fullName>
    </submittedName>
</protein>
<dbReference type="AlphaFoldDB" id="A0A076EY67"/>
<evidence type="ECO:0000313" key="2">
    <source>
        <dbReference type="EMBL" id="AII10751.1"/>
    </source>
</evidence>
<gene>
    <name evidence="2" type="ORF">EP51_41875</name>
</gene>
<keyword evidence="2" id="KW-0614">Plasmid</keyword>
<organism evidence="2 3">
    <name type="scientific">Rhodococcus opacus</name>
    <name type="common">Nocardia opaca</name>
    <dbReference type="NCBI Taxonomy" id="37919"/>
    <lineage>
        <taxon>Bacteria</taxon>
        <taxon>Bacillati</taxon>
        <taxon>Actinomycetota</taxon>
        <taxon>Actinomycetes</taxon>
        <taxon>Mycobacteriales</taxon>
        <taxon>Nocardiaceae</taxon>
        <taxon>Rhodococcus</taxon>
    </lineage>
</organism>
<feature type="compositionally biased region" description="Basic and acidic residues" evidence="1">
    <location>
        <begin position="129"/>
        <end position="138"/>
    </location>
</feature>
<name>A0A076EY67_RHOOP</name>
<proteinExistence type="predicted"/>
<accession>A0A076EY67</accession>
<dbReference type="Proteomes" id="UP000028488">
    <property type="component" value="Plasmid pPDG1"/>
</dbReference>
<dbReference type="EMBL" id="CP008948">
    <property type="protein sequence ID" value="AII10751.1"/>
    <property type="molecule type" value="Genomic_DNA"/>
</dbReference>
<reference evidence="2 3" key="1">
    <citation type="submission" date="2014-07" db="EMBL/GenBank/DDBJ databases">
        <title>Genome Sequence of Rhodococcus opacus Strain R7, a Biodegrader of Mono- and Polycyclic Aromatic Hydrocarbons.</title>
        <authorList>
            <person name="Di Gennaro P."/>
            <person name="Zampolli J."/>
            <person name="Presti I."/>
            <person name="Cappelletti M."/>
            <person name="D'Ursi P."/>
            <person name="Orro A."/>
            <person name="Mezzelani A."/>
            <person name="Milanesi L."/>
        </authorList>
    </citation>
    <scope>NUCLEOTIDE SEQUENCE [LARGE SCALE GENOMIC DNA]</scope>
    <source>
        <strain evidence="2 3">R7</strain>
        <plasmid evidence="2">pPDG1</plasmid>
    </source>
</reference>